<sequence>MRWTQKSNELAMDALRLLLVLSIISPFAATTAVNGGDKVALELYYETLCPYCSNLIVNYLYKIFESDLITITDLKLIPYGNAKIKSDGTIVCQMLVASYAINYKAIYSLSMIFRDDLIRIVDLELVPWGNAKIYGSDTFICEHGEYECILNTVEACAIDAWPKVKDHFPFIYCVESLVYHDNYTYWATCFEKLGLDATPVMDCYNSDRGKKIILQYAAKTNALEPPHTYVPWVVVDGQPIYDDYRNFKSYICDAYKGTPKPSACTELSVGRIRKVKMDLLNSLFGQESFKSKMSRVLPAILSWLQ</sequence>
<keyword evidence="3" id="KW-0964">Secreted</keyword>
<evidence type="ECO:0000256" key="3">
    <source>
        <dbReference type="ARBA" id="ARBA00022525"/>
    </source>
</evidence>
<dbReference type="GO" id="GO:0016671">
    <property type="term" value="F:oxidoreductase activity, acting on a sulfur group of donors, disulfide as acceptor"/>
    <property type="evidence" value="ECO:0007669"/>
    <property type="project" value="InterPro"/>
</dbReference>
<organism evidence="7">
    <name type="scientific">Salvia splendens</name>
    <name type="common">Scarlet sage</name>
    <dbReference type="NCBI Taxonomy" id="180675"/>
    <lineage>
        <taxon>Eukaryota</taxon>
        <taxon>Viridiplantae</taxon>
        <taxon>Streptophyta</taxon>
        <taxon>Embryophyta</taxon>
        <taxon>Tracheophyta</taxon>
        <taxon>Spermatophyta</taxon>
        <taxon>Magnoliopsida</taxon>
        <taxon>eudicotyledons</taxon>
        <taxon>Gunneridae</taxon>
        <taxon>Pentapetalae</taxon>
        <taxon>asterids</taxon>
        <taxon>lamiids</taxon>
        <taxon>Lamiales</taxon>
        <taxon>Lamiaceae</taxon>
        <taxon>Nepetoideae</taxon>
        <taxon>Mentheae</taxon>
        <taxon>Salviinae</taxon>
        <taxon>Salvia</taxon>
        <taxon>Salvia subgen. Calosphace</taxon>
        <taxon>core Calosphace</taxon>
    </lineage>
</organism>
<protein>
    <submittedName>
        <fullName evidence="7">Uncharacterized protein</fullName>
    </submittedName>
</protein>
<dbReference type="Proteomes" id="UP000298416">
    <property type="component" value="Unassembled WGS sequence"/>
</dbReference>
<dbReference type="PANTHER" id="PTHR13234:SF8">
    <property type="entry name" value="GAMMA-INTERFERON-INDUCIBLE LYSOSOMAL THIOL REDUCTASE"/>
    <property type="match status" value="1"/>
</dbReference>
<dbReference type="InterPro" id="IPR004911">
    <property type="entry name" value="Interferon-induced_GILT"/>
</dbReference>
<comment type="similarity">
    <text evidence="2">Belongs to the GILT family.</text>
</comment>
<dbReference type="Pfam" id="PF03227">
    <property type="entry name" value="GILT"/>
    <property type="match status" value="2"/>
</dbReference>
<dbReference type="GO" id="GO:0005576">
    <property type="term" value="C:extracellular region"/>
    <property type="evidence" value="ECO:0007669"/>
    <property type="project" value="UniProtKB-SubCell"/>
</dbReference>
<evidence type="ECO:0000256" key="2">
    <source>
        <dbReference type="ARBA" id="ARBA00005679"/>
    </source>
</evidence>
<keyword evidence="8" id="KW-1185">Reference proteome</keyword>
<comment type="subcellular location">
    <subcellularLocation>
        <location evidence="1">Secreted</location>
    </subcellularLocation>
</comment>
<evidence type="ECO:0000256" key="4">
    <source>
        <dbReference type="ARBA" id="ARBA00022729"/>
    </source>
</evidence>
<feature type="signal peptide" evidence="6">
    <location>
        <begin position="1"/>
        <end position="30"/>
    </location>
</feature>
<accession>A0A8X8XNN8</accession>
<evidence type="ECO:0000313" key="8">
    <source>
        <dbReference type="Proteomes" id="UP000298416"/>
    </source>
</evidence>
<name>A0A8X8XNN8_SALSN</name>
<keyword evidence="5" id="KW-0325">Glycoprotein</keyword>
<reference evidence="7" key="2">
    <citation type="submission" date="2020-08" db="EMBL/GenBank/DDBJ databases">
        <title>Plant Genome Project.</title>
        <authorList>
            <person name="Zhang R.-G."/>
        </authorList>
    </citation>
    <scope>NUCLEOTIDE SEQUENCE</scope>
    <source>
        <strain evidence="7">Huo1</strain>
        <tissue evidence="7">Leaf</tissue>
    </source>
</reference>
<evidence type="ECO:0000256" key="5">
    <source>
        <dbReference type="ARBA" id="ARBA00023180"/>
    </source>
</evidence>
<comment type="caution">
    <text evidence="7">The sequence shown here is derived from an EMBL/GenBank/DDBJ whole genome shotgun (WGS) entry which is preliminary data.</text>
</comment>
<gene>
    <name evidence="7" type="ORF">SASPL_122796</name>
</gene>
<feature type="chain" id="PRO_5036471772" evidence="6">
    <location>
        <begin position="31"/>
        <end position="305"/>
    </location>
</feature>
<proteinExistence type="inferred from homology"/>
<dbReference type="EMBL" id="PNBA02000008">
    <property type="protein sequence ID" value="KAG6415385.1"/>
    <property type="molecule type" value="Genomic_DNA"/>
</dbReference>
<evidence type="ECO:0000256" key="1">
    <source>
        <dbReference type="ARBA" id="ARBA00004613"/>
    </source>
</evidence>
<dbReference type="SUPFAM" id="SSF52833">
    <property type="entry name" value="Thioredoxin-like"/>
    <property type="match status" value="1"/>
</dbReference>
<dbReference type="PANTHER" id="PTHR13234">
    <property type="entry name" value="GAMMA-INTERFERON INDUCIBLE LYSOSOMAL THIOL REDUCTASE GILT"/>
    <property type="match status" value="1"/>
</dbReference>
<evidence type="ECO:0000313" key="7">
    <source>
        <dbReference type="EMBL" id="KAG6415385.1"/>
    </source>
</evidence>
<reference evidence="7" key="1">
    <citation type="submission" date="2018-01" db="EMBL/GenBank/DDBJ databases">
        <authorList>
            <person name="Mao J.F."/>
        </authorList>
    </citation>
    <scope>NUCLEOTIDE SEQUENCE</scope>
    <source>
        <strain evidence="7">Huo1</strain>
        <tissue evidence="7">Leaf</tissue>
    </source>
</reference>
<evidence type="ECO:0000256" key="6">
    <source>
        <dbReference type="SAM" id="SignalP"/>
    </source>
</evidence>
<keyword evidence="4 6" id="KW-0732">Signal</keyword>
<dbReference type="AlphaFoldDB" id="A0A8X8XNN8"/>
<dbReference type="InterPro" id="IPR036249">
    <property type="entry name" value="Thioredoxin-like_sf"/>
</dbReference>